<accession>A0A6J6F685</accession>
<proteinExistence type="predicted"/>
<dbReference type="AlphaFoldDB" id="A0A6J6F685"/>
<evidence type="ECO:0000313" key="2">
    <source>
        <dbReference type="EMBL" id="CAB4338194.1"/>
    </source>
</evidence>
<name>A0A6J6F685_9ZZZZ</name>
<keyword evidence="1" id="KW-1133">Transmembrane helix</keyword>
<keyword evidence="1" id="KW-0472">Membrane</keyword>
<evidence type="ECO:0000313" key="4">
    <source>
        <dbReference type="EMBL" id="CAB4869762.1"/>
    </source>
</evidence>
<dbReference type="EMBL" id="CAEZUC010000012">
    <property type="protein sequence ID" value="CAB4584240.1"/>
    <property type="molecule type" value="Genomic_DNA"/>
</dbReference>
<keyword evidence="1" id="KW-0812">Transmembrane</keyword>
<dbReference type="EMBL" id="CAESAC010000100">
    <property type="protein sequence ID" value="CAB4338194.1"/>
    <property type="molecule type" value="Genomic_DNA"/>
</dbReference>
<evidence type="ECO:0000313" key="3">
    <source>
        <dbReference type="EMBL" id="CAB4584240.1"/>
    </source>
</evidence>
<organism evidence="3">
    <name type="scientific">freshwater metagenome</name>
    <dbReference type="NCBI Taxonomy" id="449393"/>
    <lineage>
        <taxon>unclassified sequences</taxon>
        <taxon>metagenomes</taxon>
        <taxon>ecological metagenomes</taxon>
    </lineage>
</organism>
<feature type="transmembrane region" description="Helical" evidence="1">
    <location>
        <begin position="105"/>
        <end position="121"/>
    </location>
</feature>
<feature type="transmembrane region" description="Helical" evidence="1">
    <location>
        <begin position="72"/>
        <end position="93"/>
    </location>
</feature>
<sequence>MSEGRVRDTSLWRLIIIPTLVTAVISTIVLSLVNGTSGALGASLASMIVIIFFGIHILVARVSLNLDPMATMALALLSYFFKVISMGIFLFLVTKFTDRSTVDRVSFAICAILIIIVWLSGEIRSFLKLRWQLPLPNKKGDTE</sequence>
<dbReference type="EMBL" id="CAFBLG010000092">
    <property type="protein sequence ID" value="CAB4869762.1"/>
    <property type="molecule type" value="Genomic_DNA"/>
</dbReference>
<feature type="transmembrane region" description="Helical" evidence="1">
    <location>
        <begin position="12"/>
        <end position="33"/>
    </location>
</feature>
<protein>
    <submittedName>
        <fullName evidence="3">Unannotated protein</fullName>
    </submittedName>
</protein>
<feature type="transmembrane region" description="Helical" evidence="1">
    <location>
        <begin position="39"/>
        <end position="60"/>
    </location>
</feature>
<evidence type="ECO:0000256" key="1">
    <source>
        <dbReference type="SAM" id="Phobius"/>
    </source>
</evidence>
<reference evidence="3" key="1">
    <citation type="submission" date="2020-05" db="EMBL/GenBank/DDBJ databases">
        <authorList>
            <person name="Chiriac C."/>
            <person name="Salcher M."/>
            <person name="Ghai R."/>
            <person name="Kavagutti S V."/>
        </authorList>
    </citation>
    <scope>NUCLEOTIDE SEQUENCE</scope>
</reference>
<gene>
    <name evidence="3" type="ORF">UFOPK1776_00200</name>
    <name evidence="4" type="ORF">UFOPK3295_00855</name>
    <name evidence="2" type="ORF">UFOPK4028_00691</name>
</gene>